<dbReference type="RefSeq" id="WP_205306669.1">
    <property type="nucleotide sequence ID" value="NZ_BAAAVF010000008.1"/>
</dbReference>
<protein>
    <recommendedName>
        <fullName evidence="3">Aminoglycoside phosphotransferase domain-containing protein</fullName>
    </recommendedName>
</protein>
<evidence type="ECO:0000313" key="2">
    <source>
        <dbReference type="Proteomes" id="UP000698059"/>
    </source>
</evidence>
<evidence type="ECO:0008006" key="3">
    <source>
        <dbReference type="Google" id="ProtNLM"/>
    </source>
</evidence>
<organism evidence="1 2">
    <name type="scientific">Oerskovia jenensis</name>
    <dbReference type="NCBI Taxonomy" id="162169"/>
    <lineage>
        <taxon>Bacteria</taxon>
        <taxon>Bacillati</taxon>
        <taxon>Actinomycetota</taxon>
        <taxon>Actinomycetes</taxon>
        <taxon>Micrococcales</taxon>
        <taxon>Cellulomonadaceae</taxon>
        <taxon>Oerskovia</taxon>
    </lineage>
</organism>
<evidence type="ECO:0000313" key="1">
    <source>
        <dbReference type="EMBL" id="MBM7478625.1"/>
    </source>
</evidence>
<name>A0ABS2LDX3_9CELL</name>
<gene>
    <name evidence="1" type="ORF">JOD49_001545</name>
</gene>
<proteinExistence type="predicted"/>
<dbReference type="EMBL" id="JAFBBO010000001">
    <property type="protein sequence ID" value="MBM7478625.1"/>
    <property type="molecule type" value="Genomic_DNA"/>
</dbReference>
<reference evidence="1 2" key="1">
    <citation type="submission" date="2021-01" db="EMBL/GenBank/DDBJ databases">
        <title>Sequencing the genomes of 1000 actinobacteria strains.</title>
        <authorList>
            <person name="Klenk H.-P."/>
        </authorList>
    </citation>
    <scope>NUCLEOTIDE SEQUENCE [LARGE SCALE GENOMIC DNA]</scope>
    <source>
        <strain evidence="1 2">DSM 46000</strain>
    </source>
</reference>
<sequence length="264" mass="27658">MSRAGVPGPAQELRRLALSLLVGGPYSTDGVPAGLVCASWPDDDGVVRRARTVGRLVTDLVETGQVSLLDVRYASARAMVASTRRLPVDEVERDPARLFPVVVPAAVPPGAVSTVPVLPVDAAGWIPHLFAEEPLDALLWPEVATRTPDVEGRARLAVGLARLHAVCVAASSTRGPGADLDGRLADLLALLSRARFVGAEPPRPAVSAVMMLLSAVVGAEGADVTREVAGVLELLRARTGWVPSDSPWRAPEDLFGADAWLTLG</sequence>
<accession>A0ABS2LDX3</accession>
<dbReference type="Proteomes" id="UP000698059">
    <property type="component" value="Unassembled WGS sequence"/>
</dbReference>
<keyword evidence="2" id="KW-1185">Reference proteome</keyword>
<comment type="caution">
    <text evidence="1">The sequence shown here is derived from an EMBL/GenBank/DDBJ whole genome shotgun (WGS) entry which is preliminary data.</text>
</comment>